<dbReference type="eggNOG" id="ENOG50338HF">
    <property type="taxonomic scope" value="Bacteria"/>
</dbReference>
<proteinExistence type="predicted"/>
<dbReference type="GO" id="GO:0008237">
    <property type="term" value="F:metallopeptidase activity"/>
    <property type="evidence" value="ECO:0007669"/>
    <property type="project" value="InterPro"/>
</dbReference>
<dbReference type="Gene3D" id="3.40.390.10">
    <property type="entry name" value="Collagenase (Catalytic Domain)"/>
    <property type="match status" value="1"/>
</dbReference>
<protein>
    <submittedName>
        <fullName evidence="2">Uncharacterized protein</fullName>
    </submittedName>
</protein>
<reference evidence="2 3" key="1">
    <citation type="journal article" date="2010" name="Cell Res.">
        <title>Complete genome sequence of the rifamycin SV-producing Amycolatopsis mediterranei U32 revealed its genetic characteristics in phylogeny and metabolism.</title>
        <authorList>
            <person name="Zhao W."/>
            <person name="Zhong Y."/>
            <person name="Yuan H."/>
            <person name="Wang J."/>
            <person name="Zheng H."/>
            <person name="Wang Y."/>
            <person name="Cen X."/>
            <person name="Xu F."/>
            <person name="Bai J."/>
            <person name="Han X."/>
            <person name="Lu G."/>
            <person name="Zhu Y."/>
            <person name="Shao Z."/>
            <person name="Yan H."/>
            <person name="Li C."/>
            <person name="Peng N."/>
            <person name="Zhang Z."/>
            <person name="Zhang Y."/>
            <person name="Lin W."/>
            <person name="Fan Y."/>
            <person name="Qin Z."/>
            <person name="Hu Y."/>
            <person name="Zhu B."/>
            <person name="Wang S."/>
            <person name="Ding X."/>
            <person name="Zhao G.P."/>
        </authorList>
    </citation>
    <scope>NUCLEOTIDE SEQUENCE [LARGE SCALE GENOMIC DNA]</scope>
    <source>
        <strain evidence="3">U-32</strain>
    </source>
</reference>
<dbReference type="OrthoDB" id="7594344at2"/>
<dbReference type="SUPFAM" id="SSF55486">
    <property type="entry name" value="Metalloproteases ('zincins'), catalytic domain"/>
    <property type="match status" value="1"/>
</dbReference>
<name>A0A0H3DG78_AMYMU</name>
<evidence type="ECO:0000256" key="1">
    <source>
        <dbReference type="SAM" id="MobiDB-lite"/>
    </source>
</evidence>
<feature type="region of interest" description="Disordered" evidence="1">
    <location>
        <begin position="13"/>
        <end position="55"/>
    </location>
</feature>
<organism evidence="2 3">
    <name type="scientific">Amycolatopsis mediterranei (strain U-32)</name>
    <dbReference type="NCBI Taxonomy" id="749927"/>
    <lineage>
        <taxon>Bacteria</taxon>
        <taxon>Bacillati</taxon>
        <taxon>Actinomycetota</taxon>
        <taxon>Actinomycetes</taxon>
        <taxon>Pseudonocardiales</taxon>
        <taxon>Pseudonocardiaceae</taxon>
        <taxon>Amycolatopsis</taxon>
    </lineage>
</organism>
<dbReference type="PATRIC" id="fig|749927.5.peg.8496"/>
<dbReference type="EMBL" id="CP002000">
    <property type="protein sequence ID" value="ADJ49875.1"/>
    <property type="molecule type" value="Genomic_DNA"/>
</dbReference>
<accession>A0A0H3DG78</accession>
<dbReference type="Proteomes" id="UP000000328">
    <property type="component" value="Chromosome"/>
</dbReference>
<dbReference type="AlphaFoldDB" id="A0A0H3DG78"/>
<sequence>MLAVTLGAGLTTGVAGAAPGQGKPSAPANVNPAKRPVLDPAKIKREQAPPLSKAEMRAQAYDWVAEDGDSRVACFTADGKLSGVAELDRADSGPLAAAKSTQLCARAWPKSKPALDVPQVRPQDHYLGHHWAHNGLAHSQIYFVDHTGAKWPVTTATYKWNEAQGVDSYYESSCPGSWLHCVNVSEYNANDGIYGVTYFPNGWDSAGHNYEGVYVQLNNFTVTTSTQARKSTQHELGHVLGLAHRFDNSSCMTQGEAPPISSLPDAHDFDELYQIYNHGN</sequence>
<evidence type="ECO:0000313" key="3">
    <source>
        <dbReference type="Proteomes" id="UP000000328"/>
    </source>
</evidence>
<evidence type="ECO:0000313" key="2">
    <source>
        <dbReference type="EMBL" id="ADJ49875.1"/>
    </source>
</evidence>
<dbReference type="KEGG" id="amd:AMED_8175"/>
<dbReference type="InterPro" id="IPR024079">
    <property type="entry name" value="MetalloPept_cat_dom_sf"/>
</dbReference>
<dbReference type="HOGENOM" id="CLU_992629_0_0_11"/>
<gene>
    <name evidence="2" type="ordered locus">AMED_8175</name>
</gene>